<accession>A0A315XVM3</accession>
<evidence type="ECO:0000313" key="2">
    <source>
        <dbReference type="Proteomes" id="UP000245720"/>
    </source>
</evidence>
<dbReference type="Proteomes" id="UP000245720">
    <property type="component" value="Unassembled WGS sequence"/>
</dbReference>
<comment type="caution">
    <text evidence="1">The sequence shown here is derived from an EMBL/GenBank/DDBJ whole genome shotgun (WGS) entry which is preliminary data.</text>
</comment>
<evidence type="ECO:0000313" key="1">
    <source>
        <dbReference type="EMBL" id="PWJ11040.1"/>
    </source>
</evidence>
<reference evidence="1 2" key="1">
    <citation type="submission" date="2018-05" db="EMBL/GenBank/DDBJ databases">
        <title>The Hungate 1000. A catalogue of reference genomes from the rumen microbiome.</title>
        <authorList>
            <person name="Kelly W."/>
        </authorList>
    </citation>
    <scope>NUCLEOTIDE SEQUENCE [LARGE SCALE GENOMIC DNA]</scope>
    <source>
        <strain evidence="1 2">SAb67</strain>
    </source>
</reference>
<dbReference type="AlphaFoldDB" id="A0A315XVM3"/>
<organism evidence="1 2">
    <name type="scientific">Ruminococcus flavefaciens</name>
    <dbReference type="NCBI Taxonomy" id="1265"/>
    <lineage>
        <taxon>Bacteria</taxon>
        <taxon>Bacillati</taxon>
        <taxon>Bacillota</taxon>
        <taxon>Clostridia</taxon>
        <taxon>Eubacteriales</taxon>
        <taxon>Oscillospiraceae</taxon>
        <taxon>Ruminococcus</taxon>
    </lineage>
</organism>
<sequence>MYLFWELKPSSWSFEHEIMNLLNDCEDKVDEHNREVETKKRREAGISEEQEMFELYSKLVGEEKAKIIIESRKNRGK</sequence>
<name>A0A315XVM3_RUMFL</name>
<gene>
    <name evidence="1" type="ORF">IE37_02689</name>
</gene>
<dbReference type="EMBL" id="QGDI01000011">
    <property type="protein sequence ID" value="PWJ11040.1"/>
    <property type="molecule type" value="Genomic_DNA"/>
</dbReference>
<proteinExistence type="predicted"/>
<protein>
    <submittedName>
        <fullName evidence="1">Uncharacterized protein</fullName>
    </submittedName>
</protein>